<evidence type="ECO:0000256" key="2">
    <source>
        <dbReference type="ARBA" id="ARBA00022723"/>
    </source>
</evidence>
<evidence type="ECO:0000256" key="1">
    <source>
        <dbReference type="ARBA" id="ARBA00005889"/>
    </source>
</evidence>
<dbReference type="InterPro" id="IPR031052">
    <property type="entry name" value="FHY3/FAR1"/>
</dbReference>
<dbReference type="PANTHER" id="PTHR31669">
    <property type="entry name" value="PROTEIN FAR1-RELATED SEQUENCE 10-RELATED"/>
    <property type="match status" value="1"/>
</dbReference>
<dbReference type="PROSITE" id="PS50966">
    <property type="entry name" value="ZF_SWIM"/>
    <property type="match status" value="1"/>
</dbReference>
<feature type="region of interest" description="Disordered" evidence="7">
    <location>
        <begin position="262"/>
        <end position="286"/>
    </location>
</feature>
<dbReference type="SMART" id="SM00575">
    <property type="entry name" value="ZnF_PMZ"/>
    <property type="match status" value="1"/>
</dbReference>
<keyword evidence="3 5" id="KW-0863">Zinc-finger</keyword>
<keyword evidence="4 6" id="KW-0862">Zinc</keyword>
<dbReference type="PANTHER" id="PTHR31669:SF283">
    <property type="entry name" value="PROTEIN FAR1-RELATED SEQUENCE"/>
    <property type="match status" value="1"/>
</dbReference>
<reference evidence="9 10" key="1">
    <citation type="submission" date="2019-01" db="EMBL/GenBank/DDBJ databases">
        <title>Sequencing of cultivated peanut Arachis hypogaea provides insights into genome evolution and oil improvement.</title>
        <authorList>
            <person name="Chen X."/>
        </authorList>
    </citation>
    <scope>NUCLEOTIDE SEQUENCE [LARGE SCALE GENOMIC DNA]</scope>
    <source>
        <strain evidence="10">cv. Fuhuasheng</strain>
        <tissue evidence="9">Leaves</tissue>
    </source>
</reference>
<dbReference type="GO" id="GO:0008270">
    <property type="term" value="F:zinc ion binding"/>
    <property type="evidence" value="ECO:0007669"/>
    <property type="project" value="UniProtKB-UniRule"/>
</dbReference>
<dbReference type="Proteomes" id="UP000289738">
    <property type="component" value="Chromosome B10"/>
</dbReference>
<evidence type="ECO:0000259" key="8">
    <source>
        <dbReference type="PROSITE" id="PS50966"/>
    </source>
</evidence>
<dbReference type="STRING" id="3818.A0A444WXT3"/>
<keyword evidence="6" id="KW-0539">Nucleus</keyword>
<organism evidence="9 10">
    <name type="scientific">Arachis hypogaea</name>
    <name type="common">Peanut</name>
    <dbReference type="NCBI Taxonomy" id="3818"/>
    <lineage>
        <taxon>Eukaryota</taxon>
        <taxon>Viridiplantae</taxon>
        <taxon>Streptophyta</taxon>
        <taxon>Embryophyta</taxon>
        <taxon>Tracheophyta</taxon>
        <taxon>Spermatophyta</taxon>
        <taxon>Magnoliopsida</taxon>
        <taxon>eudicotyledons</taxon>
        <taxon>Gunneridae</taxon>
        <taxon>Pentapetalae</taxon>
        <taxon>rosids</taxon>
        <taxon>fabids</taxon>
        <taxon>Fabales</taxon>
        <taxon>Fabaceae</taxon>
        <taxon>Papilionoideae</taxon>
        <taxon>50 kb inversion clade</taxon>
        <taxon>dalbergioids sensu lato</taxon>
        <taxon>Dalbergieae</taxon>
        <taxon>Pterocarpus clade</taxon>
        <taxon>Arachis</taxon>
    </lineage>
</organism>
<dbReference type="AlphaFoldDB" id="A0A444WXT3"/>
<dbReference type="Pfam" id="PF04434">
    <property type="entry name" value="SWIM"/>
    <property type="match status" value="1"/>
</dbReference>
<evidence type="ECO:0000256" key="3">
    <source>
        <dbReference type="ARBA" id="ARBA00022771"/>
    </source>
</evidence>
<comment type="caution">
    <text evidence="9">The sequence shown here is derived from an EMBL/GenBank/DDBJ whole genome shotgun (WGS) entry which is preliminary data.</text>
</comment>
<dbReference type="InterPro" id="IPR007527">
    <property type="entry name" value="Znf_SWIM"/>
</dbReference>
<evidence type="ECO:0000313" key="9">
    <source>
        <dbReference type="EMBL" id="RYQ82258.1"/>
    </source>
</evidence>
<comment type="function">
    <text evidence="6">Putative transcription activator involved in regulating light control of development.</text>
</comment>
<accession>A0A444WXT3</accession>
<comment type="subcellular location">
    <subcellularLocation>
        <location evidence="6">Nucleus</location>
    </subcellularLocation>
</comment>
<dbReference type="GO" id="GO:0005634">
    <property type="term" value="C:nucleus"/>
    <property type="evidence" value="ECO:0007669"/>
    <property type="project" value="UniProtKB-SubCell"/>
</dbReference>
<name>A0A444WXT3_ARAHY</name>
<dbReference type="EMBL" id="SDMP01000020">
    <property type="protein sequence ID" value="RYQ82258.1"/>
    <property type="molecule type" value="Genomic_DNA"/>
</dbReference>
<comment type="similarity">
    <text evidence="1 6">Belongs to the FHY3/FAR1 family.</text>
</comment>
<evidence type="ECO:0000256" key="4">
    <source>
        <dbReference type="ARBA" id="ARBA00022833"/>
    </source>
</evidence>
<dbReference type="InterPro" id="IPR006564">
    <property type="entry name" value="Znf_PMZ"/>
</dbReference>
<gene>
    <name evidence="9" type="ORF">Ahy_B10g100856</name>
</gene>
<evidence type="ECO:0000256" key="5">
    <source>
        <dbReference type="PROSITE-ProRule" id="PRU00325"/>
    </source>
</evidence>
<keyword evidence="2 6" id="KW-0479">Metal-binding</keyword>
<proteinExistence type="inferred from homology"/>
<dbReference type="GO" id="GO:0006355">
    <property type="term" value="P:regulation of DNA-templated transcription"/>
    <property type="evidence" value="ECO:0007669"/>
    <property type="project" value="UniProtKB-UniRule"/>
</dbReference>
<evidence type="ECO:0000256" key="7">
    <source>
        <dbReference type="SAM" id="MobiDB-lite"/>
    </source>
</evidence>
<sequence length="286" mass="34050">MQYFHRIQEQNRNFFYEVKLDEQHHIKHAFWADARSRAAYEYFGNVVSFDMMSKEAFKSSWTYFINRFSLHDNNWLFQKEYTHAKFNELQTEFRAKANCFSTKEHEERYVVTYKVIEEIENGNKMFDVTYKVSFDSSTSDVSCQCHLFESKGILCRHTLSVLGLERVKKLPNKYFLDRWKKTLKRKHSSIKCSHDPSRLEPIKKRYDEMCKQFYNIAEVVAASEELTETVHRILDSVWVILVEPKASSMDNVDNQNLNEVDENANNLEIHNPQQVSRKGGKRKKKL</sequence>
<protein>
    <recommendedName>
        <fullName evidence="6">Protein FAR1-RELATED SEQUENCE</fullName>
    </recommendedName>
</protein>
<feature type="compositionally biased region" description="Polar residues" evidence="7">
    <location>
        <begin position="262"/>
        <end position="276"/>
    </location>
</feature>
<evidence type="ECO:0000313" key="10">
    <source>
        <dbReference type="Proteomes" id="UP000289738"/>
    </source>
</evidence>
<feature type="domain" description="SWIM-type" evidence="8">
    <location>
        <begin position="130"/>
        <end position="166"/>
    </location>
</feature>
<keyword evidence="10" id="KW-1185">Reference proteome</keyword>
<evidence type="ECO:0000256" key="6">
    <source>
        <dbReference type="RuleBase" id="RU367018"/>
    </source>
</evidence>